<reference evidence="4" key="1">
    <citation type="submission" date="2022-08" db="EMBL/GenBank/DDBJ databases">
        <authorList>
            <person name="Deng Y."/>
            <person name="Han X.-F."/>
            <person name="Zhang Y.-Q."/>
        </authorList>
    </citation>
    <scope>NUCLEOTIDE SEQUENCE</scope>
    <source>
        <strain evidence="4">CPCC 203386</strain>
    </source>
</reference>
<gene>
    <name evidence="4" type="ORF">N1032_13645</name>
</gene>
<feature type="domain" description="Fumarylacetoacetase-like C-terminal" evidence="3">
    <location>
        <begin position="67"/>
        <end position="271"/>
    </location>
</feature>
<dbReference type="SUPFAM" id="SSF56529">
    <property type="entry name" value="FAH"/>
    <property type="match status" value="1"/>
</dbReference>
<sequence length="276" mass="29363">MRYTSYTHDGVDAVGVREGDSIVPLEGICDIGPDVSAQVLAQARRLTAEAVPASEVVLRPAVTRPAKIICVGLNYKAHLEESGRKDSDYPVLFTKFAQSLIGAADDIVLPPEAGFFDYEGELAVVIGTAGRRIAESDALSHVLGLSVANDTTVRDYQYLTHQWLQGKAWDDSTPLGPDIVTLDEADAASGRIRTLVNDVLVQDSDLSHFIFPVAYLVSTISVFTELLPGDVILTGTPGGVGYRSDPPLALGDGDVVTVEIGGVGSITNTVRAERRA</sequence>
<keyword evidence="4" id="KW-0378">Hydrolase</keyword>
<comment type="similarity">
    <text evidence="1">Belongs to the FAH family.</text>
</comment>
<dbReference type="EMBL" id="JANLCJ010000004">
    <property type="protein sequence ID" value="MCS5734782.1"/>
    <property type="molecule type" value="Genomic_DNA"/>
</dbReference>
<keyword evidence="5" id="KW-1185">Reference proteome</keyword>
<protein>
    <submittedName>
        <fullName evidence="4">Fumarylacetoacetate hydrolase family protein</fullName>
    </submittedName>
</protein>
<name>A0ABT2H4C0_9MICO</name>
<evidence type="ECO:0000313" key="5">
    <source>
        <dbReference type="Proteomes" id="UP001165586"/>
    </source>
</evidence>
<dbReference type="Proteomes" id="UP001165586">
    <property type="component" value="Unassembled WGS sequence"/>
</dbReference>
<dbReference type="Gene3D" id="3.90.850.10">
    <property type="entry name" value="Fumarylacetoacetase-like, C-terminal domain"/>
    <property type="match status" value="1"/>
</dbReference>
<dbReference type="Pfam" id="PF01557">
    <property type="entry name" value="FAA_hydrolase"/>
    <property type="match status" value="1"/>
</dbReference>
<proteinExistence type="inferred from homology"/>
<evidence type="ECO:0000256" key="2">
    <source>
        <dbReference type="ARBA" id="ARBA00022723"/>
    </source>
</evidence>
<dbReference type="RefSeq" id="WP_259539648.1">
    <property type="nucleotide sequence ID" value="NZ_JANLCJ010000004.1"/>
</dbReference>
<dbReference type="InterPro" id="IPR011234">
    <property type="entry name" value="Fumarylacetoacetase-like_C"/>
</dbReference>
<comment type="caution">
    <text evidence="4">The sequence shown here is derived from an EMBL/GenBank/DDBJ whole genome shotgun (WGS) entry which is preliminary data.</text>
</comment>
<evidence type="ECO:0000313" key="4">
    <source>
        <dbReference type="EMBL" id="MCS5734782.1"/>
    </source>
</evidence>
<keyword evidence="2" id="KW-0479">Metal-binding</keyword>
<evidence type="ECO:0000256" key="1">
    <source>
        <dbReference type="ARBA" id="ARBA00010211"/>
    </source>
</evidence>
<dbReference type="InterPro" id="IPR036663">
    <property type="entry name" value="Fumarylacetoacetase_C_sf"/>
</dbReference>
<dbReference type="GO" id="GO:0016787">
    <property type="term" value="F:hydrolase activity"/>
    <property type="evidence" value="ECO:0007669"/>
    <property type="project" value="UniProtKB-KW"/>
</dbReference>
<organism evidence="4 5">
    <name type="scientific">Herbiconiux daphne</name>
    <dbReference type="NCBI Taxonomy" id="2970914"/>
    <lineage>
        <taxon>Bacteria</taxon>
        <taxon>Bacillati</taxon>
        <taxon>Actinomycetota</taxon>
        <taxon>Actinomycetes</taxon>
        <taxon>Micrococcales</taxon>
        <taxon>Microbacteriaceae</taxon>
        <taxon>Herbiconiux</taxon>
    </lineage>
</organism>
<dbReference type="InterPro" id="IPR051121">
    <property type="entry name" value="FAH"/>
</dbReference>
<evidence type="ECO:0000259" key="3">
    <source>
        <dbReference type="Pfam" id="PF01557"/>
    </source>
</evidence>
<dbReference type="PANTHER" id="PTHR42796:SF4">
    <property type="entry name" value="FUMARYLACETOACETATE HYDROLASE DOMAIN-CONTAINING PROTEIN 2A"/>
    <property type="match status" value="1"/>
</dbReference>
<accession>A0ABT2H4C0</accession>
<dbReference type="PANTHER" id="PTHR42796">
    <property type="entry name" value="FUMARYLACETOACETATE HYDROLASE DOMAIN-CONTAINING PROTEIN 2A-RELATED"/>
    <property type="match status" value="1"/>
</dbReference>